<evidence type="ECO:0000256" key="1">
    <source>
        <dbReference type="ARBA" id="ARBA00022737"/>
    </source>
</evidence>
<feature type="domain" description="ABC transporter" evidence="3">
    <location>
        <begin position="181"/>
        <end position="211"/>
    </location>
</feature>
<dbReference type="SUPFAM" id="SSF52540">
    <property type="entry name" value="P-loop containing nucleoside triphosphate hydrolases"/>
    <property type="match status" value="1"/>
</dbReference>
<dbReference type="GO" id="GO:0016887">
    <property type="term" value="F:ATP hydrolysis activity"/>
    <property type="evidence" value="ECO:0007669"/>
    <property type="project" value="InterPro"/>
</dbReference>
<accession>A0A9P6QNZ5</accession>
<dbReference type="AlphaFoldDB" id="A0A9P6QNZ5"/>
<dbReference type="OrthoDB" id="6512918at2759"/>
<keyword evidence="5" id="KW-1185">Reference proteome</keyword>
<dbReference type="InterPro" id="IPR050611">
    <property type="entry name" value="ABCF"/>
</dbReference>
<organism evidence="4 5">
    <name type="scientific">Linnemannia gamsii</name>
    <dbReference type="NCBI Taxonomy" id="64522"/>
    <lineage>
        <taxon>Eukaryota</taxon>
        <taxon>Fungi</taxon>
        <taxon>Fungi incertae sedis</taxon>
        <taxon>Mucoromycota</taxon>
        <taxon>Mortierellomycotina</taxon>
        <taxon>Mortierellomycetes</taxon>
        <taxon>Mortierellales</taxon>
        <taxon>Mortierellaceae</taxon>
        <taxon>Linnemannia</taxon>
    </lineage>
</organism>
<dbReference type="EMBL" id="JAAAIN010003553">
    <property type="protein sequence ID" value="KAG0285190.1"/>
    <property type="molecule type" value="Genomic_DNA"/>
</dbReference>
<dbReference type="InterPro" id="IPR003439">
    <property type="entry name" value="ABC_transporter-like_ATP-bd"/>
</dbReference>
<feature type="region of interest" description="Disordered" evidence="2">
    <location>
        <begin position="96"/>
        <end position="119"/>
    </location>
</feature>
<reference evidence="4" key="1">
    <citation type="journal article" date="2020" name="Fungal Divers.">
        <title>Resolving the Mortierellaceae phylogeny through synthesis of multi-gene phylogenetics and phylogenomics.</title>
        <authorList>
            <person name="Vandepol N."/>
            <person name="Liber J."/>
            <person name="Desiro A."/>
            <person name="Na H."/>
            <person name="Kennedy M."/>
            <person name="Barry K."/>
            <person name="Grigoriev I.V."/>
            <person name="Miller A.N."/>
            <person name="O'Donnell K."/>
            <person name="Stajich J.E."/>
            <person name="Bonito G."/>
        </authorList>
    </citation>
    <scope>NUCLEOTIDE SEQUENCE</scope>
    <source>
        <strain evidence="4">NVP60</strain>
    </source>
</reference>
<gene>
    <name evidence="4" type="ORF">BGZ97_007904</name>
</gene>
<protein>
    <recommendedName>
        <fullName evidence="3">ABC transporter domain-containing protein</fullName>
    </recommendedName>
</protein>
<evidence type="ECO:0000256" key="2">
    <source>
        <dbReference type="SAM" id="MobiDB-lite"/>
    </source>
</evidence>
<dbReference type="PANTHER" id="PTHR19211:SF129">
    <property type="entry name" value="ABC TRANSPORTER ATP-BINDING PROTEIN"/>
    <property type="match status" value="1"/>
</dbReference>
<proteinExistence type="predicted"/>
<keyword evidence="1" id="KW-0677">Repeat</keyword>
<dbReference type="GO" id="GO:0005524">
    <property type="term" value="F:ATP binding"/>
    <property type="evidence" value="ECO:0007669"/>
    <property type="project" value="InterPro"/>
</dbReference>
<dbReference type="Gene3D" id="3.40.50.300">
    <property type="entry name" value="P-loop containing nucleotide triphosphate hydrolases"/>
    <property type="match status" value="1"/>
</dbReference>
<evidence type="ECO:0000313" key="5">
    <source>
        <dbReference type="Proteomes" id="UP000823405"/>
    </source>
</evidence>
<dbReference type="InterPro" id="IPR027417">
    <property type="entry name" value="P-loop_NTPase"/>
</dbReference>
<evidence type="ECO:0000259" key="3">
    <source>
        <dbReference type="Pfam" id="PF00005"/>
    </source>
</evidence>
<name>A0A9P6QNZ5_9FUNG</name>
<sequence length="232" mass="24997">MVSAKTFIARLPVGTTLDAHIQDYLSSIVDAQSFADLSALRDNTEHFLVDAGIDDSALDAFYASLQDQFTSIANINATGDTLSQVSSGLTKITLTDKDHDQQNGEAESDSSGSDDKTGERISSVQEAIQVKACKAYQGRQKAGCKVFLDCLLAGNALICKTLSKEVDLQQVNINIGGQPLLQDIHLWFKSGTIYGLIGRNGTGKSTLLKAIGYNKVNQVNGDNMPFDTWTLD</sequence>
<dbReference type="PANTHER" id="PTHR19211">
    <property type="entry name" value="ATP-BINDING TRANSPORT PROTEIN-RELATED"/>
    <property type="match status" value="1"/>
</dbReference>
<dbReference type="Pfam" id="PF00005">
    <property type="entry name" value="ABC_tran"/>
    <property type="match status" value="1"/>
</dbReference>
<dbReference type="Proteomes" id="UP000823405">
    <property type="component" value="Unassembled WGS sequence"/>
</dbReference>
<comment type="caution">
    <text evidence="4">The sequence shown here is derived from an EMBL/GenBank/DDBJ whole genome shotgun (WGS) entry which is preliminary data.</text>
</comment>
<evidence type="ECO:0000313" key="4">
    <source>
        <dbReference type="EMBL" id="KAG0285190.1"/>
    </source>
</evidence>